<evidence type="ECO:0000313" key="2">
    <source>
        <dbReference type="Proteomes" id="UP000186855"/>
    </source>
</evidence>
<evidence type="ECO:0000313" key="1">
    <source>
        <dbReference type="EMBL" id="OLO56382.1"/>
    </source>
</evidence>
<dbReference type="Proteomes" id="UP000186855">
    <property type="component" value="Unassembled WGS sequence"/>
</dbReference>
<accession>A0A1Q8W3L3</accession>
<protein>
    <submittedName>
        <fullName evidence="1">Uncharacterized protein</fullName>
    </submittedName>
</protein>
<reference evidence="1 2" key="1">
    <citation type="submission" date="2016-12" db="EMBL/GenBank/DDBJ databases">
        <title>Genomic comparison of strains in the 'Actinomyces naeslundii' group.</title>
        <authorList>
            <person name="Mughal S.R."/>
            <person name="Do T."/>
            <person name="Gilbert S.C."/>
            <person name="Witherden E.A."/>
            <person name="Didelot X."/>
            <person name="Beighton D."/>
        </authorList>
    </citation>
    <scope>NUCLEOTIDE SEQUENCE [LARGE SCALE GENOMIC DNA]</scope>
    <source>
        <strain evidence="1 2">S24V</strain>
    </source>
</reference>
<dbReference type="EMBL" id="MSKI01000017">
    <property type="protein sequence ID" value="OLO56382.1"/>
    <property type="molecule type" value="Genomic_DNA"/>
</dbReference>
<organism evidence="1 2">
    <name type="scientific">Actinomyces oris</name>
    <dbReference type="NCBI Taxonomy" id="544580"/>
    <lineage>
        <taxon>Bacteria</taxon>
        <taxon>Bacillati</taxon>
        <taxon>Actinomycetota</taxon>
        <taxon>Actinomycetes</taxon>
        <taxon>Actinomycetales</taxon>
        <taxon>Actinomycetaceae</taxon>
        <taxon>Actinomyces</taxon>
    </lineage>
</organism>
<sequence>MDCAGSAGAVFVSSRSGEAASSVSLDSVVTASSSTGLAEGCEVFSAAGRDAAWAAAIAADA</sequence>
<name>A0A1Q8W3L3_9ACTO</name>
<dbReference type="AlphaFoldDB" id="A0A1Q8W3L3"/>
<proteinExistence type="predicted"/>
<gene>
    <name evidence="1" type="ORF">BKH30_01875</name>
</gene>
<comment type="caution">
    <text evidence="1">The sequence shown here is derived from an EMBL/GenBank/DDBJ whole genome shotgun (WGS) entry which is preliminary data.</text>
</comment>